<feature type="region of interest" description="Disordered" evidence="1">
    <location>
        <begin position="1"/>
        <end position="57"/>
    </location>
</feature>
<feature type="region of interest" description="Disordered" evidence="1">
    <location>
        <begin position="357"/>
        <end position="377"/>
    </location>
</feature>
<dbReference type="FunCoup" id="A0A448YQ99">
    <property type="interactions" value="491"/>
</dbReference>
<dbReference type="CDD" id="cd22699">
    <property type="entry name" value="FHA_PLM2-like"/>
    <property type="match status" value="1"/>
</dbReference>
<dbReference type="InParanoid" id="A0A448YQ99"/>
<evidence type="ECO:0000256" key="1">
    <source>
        <dbReference type="SAM" id="MobiDB-lite"/>
    </source>
</evidence>
<sequence>MSTQFPPSSPLLNVESEDIQPKGLLISAPSKINRRPKYDYPTPNPSSSIGDIPSEDEPVRVSAYEENKENIPPKQGLMIDHVSKKRAFTSPSSPSPVPVNLPISSIPSSSFKAQIRRISKVLIIDTSKDDCISIGRSTKLSKFGVNPHNKLVSRVHCQISYDKSQNMVELACKGWNGVNVTIPALVQVKNVSDKLYSVEPKKAETEKNDRVLFEDSEFTNFYILKGETVRMPAMECTVIDIRGEVIVIEFKAPEMEGPVKEVPAKEVQRKDVQRKDVPAVKKIQRREVAPAGLPKKVQRKAAKEIPTEHLPVRTQIAKAAALPVKKAQPKAATVKTQPKATIVKTQPKAEAVKISSAAPSASPIADSPAPSSIPELPPHKRIRKSFIREEEREELLQFEHLTSNQIQSVLRAVPTLDDLSHVLANHIAYSRLLQVPLTQLLALNPVKERDISRLQLRCILIHHIPCIGVIYRTGTDAAGLPLDEEYYYIPEKDQDKSRVMLVEELKGSASHLRSCRKTHKQYFWKRPKK</sequence>
<keyword evidence="4" id="KW-1185">Reference proteome</keyword>
<evidence type="ECO:0000313" key="4">
    <source>
        <dbReference type="Proteomes" id="UP000290900"/>
    </source>
</evidence>
<dbReference type="InterPro" id="IPR008984">
    <property type="entry name" value="SMAD_FHA_dom_sf"/>
</dbReference>
<evidence type="ECO:0000313" key="3">
    <source>
        <dbReference type="EMBL" id="VEU23104.1"/>
    </source>
</evidence>
<feature type="domain" description="FHA" evidence="2">
    <location>
        <begin position="132"/>
        <end position="185"/>
    </location>
</feature>
<dbReference type="EMBL" id="CAACVR010000034">
    <property type="protein sequence ID" value="VEU23104.1"/>
    <property type="molecule type" value="Genomic_DNA"/>
</dbReference>
<feature type="compositionally biased region" description="Low complexity" evidence="1">
    <location>
        <begin position="357"/>
        <end position="374"/>
    </location>
</feature>
<dbReference type="Proteomes" id="UP000290900">
    <property type="component" value="Unassembled WGS sequence"/>
</dbReference>
<dbReference type="PROSITE" id="PS50006">
    <property type="entry name" value="FHA_DOMAIN"/>
    <property type="match status" value="1"/>
</dbReference>
<gene>
    <name evidence="3" type="ORF">BRENAR_LOCUS3835</name>
</gene>
<name>A0A448YQ99_BRENA</name>
<protein>
    <submittedName>
        <fullName evidence="3">DEKNAAC104235</fullName>
    </submittedName>
</protein>
<dbReference type="SUPFAM" id="SSF49879">
    <property type="entry name" value="SMAD/FHA domain"/>
    <property type="match status" value="1"/>
</dbReference>
<reference evidence="3 4" key="1">
    <citation type="submission" date="2018-12" db="EMBL/GenBank/DDBJ databases">
        <authorList>
            <person name="Tiukova I."/>
            <person name="Dainat J."/>
        </authorList>
    </citation>
    <scope>NUCLEOTIDE SEQUENCE [LARGE SCALE GENOMIC DNA]</scope>
</reference>
<dbReference type="InterPro" id="IPR000253">
    <property type="entry name" value="FHA_dom"/>
</dbReference>
<proteinExistence type="predicted"/>
<evidence type="ECO:0000259" key="2">
    <source>
        <dbReference type="PROSITE" id="PS50006"/>
    </source>
</evidence>
<dbReference type="AlphaFoldDB" id="A0A448YQ99"/>
<dbReference type="OrthoDB" id="5348546at2759"/>
<organism evidence="3 4">
    <name type="scientific">Brettanomyces naardenensis</name>
    <name type="common">Yeast</name>
    <dbReference type="NCBI Taxonomy" id="13370"/>
    <lineage>
        <taxon>Eukaryota</taxon>
        <taxon>Fungi</taxon>
        <taxon>Dikarya</taxon>
        <taxon>Ascomycota</taxon>
        <taxon>Saccharomycotina</taxon>
        <taxon>Pichiomycetes</taxon>
        <taxon>Pichiales</taxon>
        <taxon>Pichiaceae</taxon>
        <taxon>Brettanomyces</taxon>
    </lineage>
</organism>
<accession>A0A448YQ99</accession>
<dbReference type="STRING" id="13370.A0A448YQ99"/>